<comment type="caution">
    <text evidence="4">The sequence shown here is derived from an EMBL/GenBank/DDBJ whole genome shotgun (WGS) entry which is preliminary data.</text>
</comment>
<evidence type="ECO:0000313" key="4">
    <source>
        <dbReference type="EMBL" id="MFC6055160.1"/>
    </source>
</evidence>
<evidence type="ECO:0000256" key="2">
    <source>
        <dbReference type="SAM" id="Phobius"/>
    </source>
</evidence>
<dbReference type="EMBL" id="JBHSPT010000012">
    <property type="protein sequence ID" value="MFC6055160.1"/>
    <property type="molecule type" value="Genomic_DNA"/>
</dbReference>
<feature type="region of interest" description="Disordered" evidence="1">
    <location>
        <begin position="160"/>
        <end position="207"/>
    </location>
</feature>
<keyword evidence="2" id="KW-1133">Transmembrane helix</keyword>
<feature type="domain" description="Peptidoglycan binding-like" evidence="3">
    <location>
        <begin position="201"/>
        <end position="261"/>
    </location>
</feature>
<protein>
    <submittedName>
        <fullName evidence="4">Peptidoglycan-binding protein</fullName>
    </submittedName>
</protein>
<evidence type="ECO:0000259" key="3">
    <source>
        <dbReference type="Pfam" id="PF01471"/>
    </source>
</evidence>
<dbReference type="Proteomes" id="UP001596242">
    <property type="component" value="Unassembled WGS sequence"/>
</dbReference>
<keyword evidence="2" id="KW-0812">Transmembrane</keyword>
<name>A0ABW1LVQ3_9ACTN</name>
<keyword evidence="2" id="KW-0472">Membrane</keyword>
<reference evidence="5" key="1">
    <citation type="journal article" date="2019" name="Int. J. Syst. Evol. Microbiol.">
        <title>The Global Catalogue of Microorganisms (GCM) 10K type strain sequencing project: providing services to taxonomists for standard genome sequencing and annotation.</title>
        <authorList>
            <consortium name="The Broad Institute Genomics Platform"/>
            <consortium name="The Broad Institute Genome Sequencing Center for Infectious Disease"/>
            <person name="Wu L."/>
            <person name="Ma J."/>
        </authorList>
    </citation>
    <scope>NUCLEOTIDE SEQUENCE [LARGE SCALE GENOMIC DNA]</scope>
    <source>
        <strain evidence="5">JCM 12763</strain>
    </source>
</reference>
<feature type="compositionally biased region" description="Low complexity" evidence="1">
    <location>
        <begin position="169"/>
        <end position="178"/>
    </location>
</feature>
<organism evidence="4 5">
    <name type="scientific">Streptomyces pratens</name>
    <dbReference type="NCBI Taxonomy" id="887456"/>
    <lineage>
        <taxon>Bacteria</taxon>
        <taxon>Bacillati</taxon>
        <taxon>Actinomycetota</taxon>
        <taxon>Actinomycetes</taxon>
        <taxon>Kitasatosporales</taxon>
        <taxon>Streptomycetaceae</taxon>
        <taxon>Streptomyces</taxon>
    </lineage>
</organism>
<evidence type="ECO:0000256" key="1">
    <source>
        <dbReference type="SAM" id="MobiDB-lite"/>
    </source>
</evidence>
<dbReference type="Gene3D" id="1.10.101.10">
    <property type="entry name" value="PGBD-like superfamily/PGBD"/>
    <property type="match status" value="1"/>
</dbReference>
<dbReference type="Pfam" id="PF01471">
    <property type="entry name" value="PG_binding_1"/>
    <property type="match status" value="1"/>
</dbReference>
<feature type="compositionally biased region" description="Pro residues" evidence="1">
    <location>
        <begin position="68"/>
        <end position="79"/>
    </location>
</feature>
<feature type="region of interest" description="Disordered" evidence="1">
    <location>
        <begin position="36"/>
        <end position="130"/>
    </location>
</feature>
<proteinExistence type="predicted"/>
<dbReference type="SUPFAM" id="SSF47090">
    <property type="entry name" value="PGBD-like"/>
    <property type="match status" value="1"/>
</dbReference>
<keyword evidence="5" id="KW-1185">Reference proteome</keyword>
<feature type="transmembrane region" description="Helical" evidence="2">
    <location>
        <begin position="134"/>
        <end position="155"/>
    </location>
</feature>
<dbReference type="InterPro" id="IPR036365">
    <property type="entry name" value="PGBD-like_sf"/>
</dbReference>
<dbReference type="RefSeq" id="WP_386394343.1">
    <property type="nucleotide sequence ID" value="NZ_JBHSPT010000012.1"/>
</dbReference>
<feature type="region of interest" description="Disordered" evidence="1">
    <location>
        <begin position="1"/>
        <end position="24"/>
    </location>
</feature>
<sequence length="266" mass="28079">MPTPSDPGQPHDGPPLEPVRVLRPRRTDALAELFKEFEREECGDYESVTLPRPATGAEDETQELPSVAPEPPARPPTTVPGPADESFTHHGPASGRTPPGRRASRGPSYDSTGPGRPSRTPVRPPPYGPATRRAAVAIAVAAAAVLGFGGAVLLLEQRTEDRAVPDPRPSASPHATAPVTPPATPPERAPAAPGFLSEGDSGPEVAELQERLLRIPDVYRDGATGGRYDATLSAAVARFQLWYGVQGDETGVYGDDTRRALESRTG</sequence>
<feature type="compositionally biased region" description="Pro residues" evidence="1">
    <location>
        <begin position="1"/>
        <end position="17"/>
    </location>
</feature>
<feature type="compositionally biased region" description="Pro residues" evidence="1">
    <location>
        <begin position="179"/>
        <end position="188"/>
    </location>
</feature>
<dbReference type="InterPro" id="IPR002477">
    <property type="entry name" value="Peptidoglycan-bd-like"/>
</dbReference>
<dbReference type="InterPro" id="IPR036366">
    <property type="entry name" value="PGBDSf"/>
</dbReference>
<evidence type="ECO:0000313" key="5">
    <source>
        <dbReference type="Proteomes" id="UP001596242"/>
    </source>
</evidence>
<gene>
    <name evidence="4" type="ORF">ACFP50_06685</name>
</gene>
<accession>A0ABW1LVQ3</accession>